<dbReference type="Pfam" id="PF08242">
    <property type="entry name" value="Methyltransf_12"/>
    <property type="match status" value="1"/>
</dbReference>
<dbReference type="GO" id="GO:0032259">
    <property type="term" value="P:methylation"/>
    <property type="evidence" value="ECO:0007669"/>
    <property type="project" value="UniProtKB-KW"/>
</dbReference>
<keyword evidence="2 4" id="KW-0489">Methyltransferase</keyword>
<evidence type="ECO:0000256" key="5">
    <source>
        <dbReference type="SAM" id="MobiDB-lite"/>
    </source>
</evidence>
<dbReference type="PIRSF" id="PIRSF037755">
    <property type="entry name" value="Mettl2_prd"/>
    <property type="match status" value="1"/>
</dbReference>
<dbReference type="eggNOG" id="KOG2361">
    <property type="taxonomic scope" value="Eukaryota"/>
</dbReference>
<dbReference type="GO" id="GO:0008173">
    <property type="term" value="F:RNA methyltransferase activity"/>
    <property type="evidence" value="ECO:0007669"/>
    <property type="project" value="UniProtKB-ARBA"/>
</dbReference>
<evidence type="ECO:0000259" key="6">
    <source>
        <dbReference type="Pfam" id="PF08242"/>
    </source>
</evidence>
<feature type="region of interest" description="Disordered" evidence="5">
    <location>
        <begin position="1"/>
        <end position="32"/>
    </location>
</feature>
<dbReference type="OrthoDB" id="417697at2759"/>
<dbReference type="InterPro" id="IPR026113">
    <property type="entry name" value="METTL2/6/8-like"/>
</dbReference>
<evidence type="ECO:0000256" key="4">
    <source>
        <dbReference type="PIRNR" id="PIRNR037755"/>
    </source>
</evidence>
<dbReference type="PhylomeDB" id="A0A0D2WVV5"/>
<keyword evidence="8" id="KW-1185">Reference proteome</keyword>
<dbReference type="OMA" id="PAKYWDI"/>
<sequence length="312" mass="35119">MEPAESTTTNTTTSTTSNCSSSSSSTQPQEGEIQPLVVARTQSVEARQLSEAEAAMVAATKMTVSEYHKSRFDTHARMFWDKFYHANKTFFFKDRHWLYREFPPLVEQEPVHTLLEIGCGVGNAFFPLLQANPTIEVYACDFAKKAVDLITQNELYKANASRCHAFVCDVINTPISDTVPANKVDLCTCLFVLSAMVQSKMPAAVSNIFNALKPGATLFFRDYGINDEAMLRFAKQRNSKLDENLYVRQDGTQAFFFTLEHVQELFQSAGFEQLSSVYVFTETINRKEELQVPRVFVQSLFRKPDTSAPSSS</sequence>
<dbReference type="InterPro" id="IPR029063">
    <property type="entry name" value="SAM-dependent_MTases_sf"/>
</dbReference>
<dbReference type="CDD" id="cd02440">
    <property type="entry name" value="AdoMet_MTases"/>
    <property type="match status" value="1"/>
</dbReference>
<gene>
    <name evidence="7" type="ORF">CAOG_006784</name>
</gene>
<accession>A0A0D2WVV5</accession>
<dbReference type="InParanoid" id="A0A0D2WVV5"/>
<dbReference type="Gene3D" id="3.40.50.150">
    <property type="entry name" value="Vaccinia Virus protein VP39"/>
    <property type="match status" value="1"/>
</dbReference>
<dbReference type="PANTHER" id="PTHR22809">
    <property type="entry name" value="METHYLTRANSFERASE-RELATED"/>
    <property type="match status" value="1"/>
</dbReference>
<keyword evidence="3 4" id="KW-0808">Transferase</keyword>
<organism evidence="7 8">
    <name type="scientific">Capsaspora owczarzaki (strain ATCC 30864)</name>
    <dbReference type="NCBI Taxonomy" id="595528"/>
    <lineage>
        <taxon>Eukaryota</taxon>
        <taxon>Filasterea</taxon>
        <taxon>Capsaspora</taxon>
    </lineage>
</organism>
<proteinExistence type="inferred from homology"/>
<evidence type="ECO:0000256" key="2">
    <source>
        <dbReference type="ARBA" id="ARBA00022603"/>
    </source>
</evidence>
<evidence type="ECO:0000256" key="1">
    <source>
        <dbReference type="ARBA" id="ARBA00009725"/>
    </source>
</evidence>
<feature type="compositionally biased region" description="Low complexity" evidence="5">
    <location>
        <begin position="1"/>
        <end position="26"/>
    </location>
</feature>
<evidence type="ECO:0000313" key="8">
    <source>
        <dbReference type="Proteomes" id="UP000008743"/>
    </source>
</evidence>
<dbReference type="FunCoup" id="A0A0D2WVV5">
    <property type="interactions" value="163"/>
</dbReference>
<comment type="similarity">
    <text evidence="1 4">Belongs to the methyltransferase superfamily. METL family.</text>
</comment>
<feature type="domain" description="Methyltransferase type 12" evidence="6">
    <location>
        <begin position="115"/>
        <end position="218"/>
    </location>
</feature>
<dbReference type="RefSeq" id="XP_004344405.1">
    <property type="nucleotide sequence ID" value="XM_004344355.2"/>
</dbReference>
<protein>
    <recommendedName>
        <fullName evidence="4">tRNA N(3)-methylcytidine methyltransferase</fullName>
        <ecNumber evidence="4">2.1.1.-</ecNumber>
    </recommendedName>
</protein>
<name>A0A0D2WVV5_CAPO3</name>
<dbReference type="EC" id="2.1.1.-" evidence="4"/>
<dbReference type="Proteomes" id="UP000008743">
    <property type="component" value="Unassembled WGS sequence"/>
</dbReference>
<evidence type="ECO:0000313" key="7">
    <source>
        <dbReference type="EMBL" id="KJE96458.1"/>
    </source>
</evidence>
<dbReference type="InterPro" id="IPR013217">
    <property type="entry name" value="Methyltransf_12"/>
</dbReference>
<dbReference type="SUPFAM" id="SSF53335">
    <property type="entry name" value="S-adenosyl-L-methionine-dependent methyltransferases"/>
    <property type="match status" value="1"/>
</dbReference>
<dbReference type="STRING" id="595528.A0A0D2WVV5"/>
<reference evidence="8" key="1">
    <citation type="submission" date="2011-02" db="EMBL/GenBank/DDBJ databases">
        <title>The Genome Sequence of Capsaspora owczarzaki ATCC 30864.</title>
        <authorList>
            <person name="Russ C."/>
            <person name="Cuomo C."/>
            <person name="Burger G."/>
            <person name="Gray M.W."/>
            <person name="Holland P.W.H."/>
            <person name="King N."/>
            <person name="Lang F.B.F."/>
            <person name="Roger A.J."/>
            <person name="Ruiz-Trillo I."/>
            <person name="Young S.K."/>
            <person name="Zeng Q."/>
            <person name="Gargeya S."/>
            <person name="Alvarado L."/>
            <person name="Berlin A."/>
            <person name="Chapman S.B."/>
            <person name="Chen Z."/>
            <person name="Freedman E."/>
            <person name="Gellesch M."/>
            <person name="Goldberg J."/>
            <person name="Griggs A."/>
            <person name="Gujja S."/>
            <person name="Heilman E."/>
            <person name="Heiman D."/>
            <person name="Howarth C."/>
            <person name="Mehta T."/>
            <person name="Neiman D."/>
            <person name="Pearson M."/>
            <person name="Roberts A."/>
            <person name="Saif S."/>
            <person name="Shea T."/>
            <person name="Shenoy N."/>
            <person name="Sisk P."/>
            <person name="Stolte C."/>
            <person name="Sykes S."/>
            <person name="White J."/>
            <person name="Yandava C."/>
            <person name="Haas B."/>
            <person name="Nusbaum C."/>
            <person name="Birren B."/>
        </authorList>
    </citation>
    <scope>NUCLEOTIDE SEQUENCE</scope>
    <source>
        <strain evidence="8">ATCC 30864</strain>
    </source>
</reference>
<dbReference type="PANTHER" id="PTHR22809:SF5">
    <property type="entry name" value="TRNA N(3)-METHYLCYTIDINE METHYLTRANSFERASE METTL6"/>
    <property type="match status" value="1"/>
</dbReference>
<dbReference type="AlphaFoldDB" id="A0A0D2WVV5"/>
<dbReference type="GO" id="GO:0008757">
    <property type="term" value="F:S-adenosylmethionine-dependent methyltransferase activity"/>
    <property type="evidence" value="ECO:0007669"/>
    <property type="project" value="UniProtKB-ARBA"/>
</dbReference>
<comment type="function">
    <text evidence="4">S-adenosyl-L-methionine-dependent methyltransferase.</text>
</comment>
<dbReference type="EMBL" id="KE346371">
    <property type="protein sequence ID" value="KJE96458.1"/>
    <property type="molecule type" value="Genomic_DNA"/>
</dbReference>
<evidence type="ECO:0000256" key="3">
    <source>
        <dbReference type="ARBA" id="ARBA00022679"/>
    </source>
</evidence>